<reference evidence="4" key="1">
    <citation type="journal article" date="2007" name="Science">
        <title>Evolutionary and biomedical insights from the rhesus macaque genome.</title>
        <authorList>
            <person name="Gibbs R.A."/>
            <person name="Rogers J."/>
            <person name="Katze M.G."/>
            <person name="Bumgarner R."/>
            <person name="Weinstock G.M."/>
            <person name="Mardis E.R."/>
            <person name="Remington K.A."/>
            <person name="Strausberg R.L."/>
            <person name="Venter J.C."/>
            <person name="Wilson R.K."/>
            <person name="Batzer M.A."/>
            <person name="Bustamante C.D."/>
            <person name="Eichler E.E."/>
            <person name="Hahn M.W."/>
            <person name="Hardison R.C."/>
            <person name="Makova K.D."/>
            <person name="Miller W."/>
            <person name="Milosavljevic A."/>
            <person name="Palermo R.E."/>
            <person name="Siepel A."/>
            <person name="Sikela J.M."/>
            <person name="Attaway T."/>
            <person name="Bell S."/>
            <person name="Bernard K.E."/>
            <person name="Buhay C.J."/>
            <person name="Chandrabose M.N."/>
            <person name="Dao M."/>
            <person name="Davis C."/>
            <person name="Delehaunty K.D."/>
            <person name="Ding Y."/>
            <person name="Dinh H.H."/>
            <person name="Dugan-Rocha S."/>
            <person name="Fulton L.A."/>
            <person name="Gabisi R.A."/>
            <person name="Garner T.T."/>
            <person name="Godfrey J."/>
            <person name="Hawes A.C."/>
            <person name="Hernandez J."/>
            <person name="Hines S."/>
            <person name="Holder M."/>
            <person name="Hume J."/>
            <person name="Jhangiani S.N."/>
            <person name="Joshi V."/>
            <person name="Khan Z.M."/>
            <person name="Kirkness E.F."/>
            <person name="Cree A."/>
            <person name="Fowler R.G."/>
            <person name="Lee S."/>
            <person name="Lewis L.R."/>
            <person name="Li Z."/>
            <person name="Liu Y.-S."/>
            <person name="Moore S.M."/>
            <person name="Muzny D."/>
            <person name="Nazareth L.V."/>
            <person name="Ngo D.N."/>
            <person name="Okwuonu G.O."/>
            <person name="Pai G."/>
            <person name="Parker D."/>
            <person name="Paul H.A."/>
            <person name="Pfannkoch C."/>
            <person name="Pohl C.S."/>
            <person name="Rogers Y.-H.C."/>
            <person name="Ruiz S.J."/>
            <person name="Sabo A."/>
            <person name="Santibanez J."/>
            <person name="Schneider B.W."/>
            <person name="Smith S.M."/>
            <person name="Sodergren E."/>
            <person name="Svatek A.F."/>
            <person name="Utterback T.R."/>
            <person name="Vattathil S."/>
            <person name="Warren W."/>
            <person name="White C.S."/>
            <person name="Chinwalla A.T."/>
            <person name="Feng Y."/>
            <person name="Halpern A.L."/>
            <person name="Hillier L.W."/>
            <person name="Huang X."/>
            <person name="Minx P."/>
            <person name="Nelson J.O."/>
            <person name="Pepin K.H."/>
            <person name="Qin X."/>
            <person name="Sutton G.G."/>
            <person name="Venter E."/>
            <person name="Walenz B.P."/>
            <person name="Wallis J.W."/>
            <person name="Worley K.C."/>
            <person name="Yang S.-P."/>
            <person name="Jones S.M."/>
            <person name="Marra M.A."/>
            <person name="Rocchi M."/>
            <person name="Schein J.E."/>
            <person name="Baertsch R."/>
            <person name="Clarke L."/>
            <person name="Csuros M."/>
            <person name="Glasscock J."/>
            <person name="Harris R.A."/>
            <person name="Havlak P."/>
            <person name="Jackson A.R."/>
            <person name="Jiang H."/>
            <person name="Liu Y."/>
            <person name="Messina D.N."/>
            <person name="Shen Y."/>
            <person name="Song H.X.-Z."/>
            <person name="Wylie T."/>
            <person name="Zhang L."/>
            <person name="Birney E."/>
            <person name="Han K."/>
            <person name="Konkel M.K."/>
            <person name="Lee J."/>
            <person name="Smit A.F.A."/>
            <person name="Ullmer B."/>
            <person name="Wang H."/>
            <person name="Xing J."/>
            <person name="Burhans R."/>
            <person name="Cheng Z."/>
            <person name="Karro J.E."/>
            <person name="Ma J."/>
            <person name="Raney B."/>
            <person name="She X."/>
            <person name="Cox M.J."/>
            <person name="Demuth J.P."/>
            <person name="Dumas L.J."/>
            <person name="Han S.-G."/>
            <person name="Hopkins J."/>
            <person name="Karimpour-Fard A."/>
            <person name="Kim Y.H."/>
            <person name="Pollack J.R."/>
            <person name="Vinar T."/>
            <person name="Addo-Quaye C."/>
            <person name="Degenhardt J."/>
            <person name="Denby A."/>
            <person name="Hubisz M.J."/>
            <person name="Indap A."/>
            <person name="Kosiol C."/>
            <person name="Lahn B.T."/>
            <person name="Lawson H.A."/>
            <person name="Marklein A."/>
            <person name="Nielsen R."/>
            <person name="Vallender E.J."/>
            <person name="Clark A.G."/>
            <person name="Ferguson B."/>
            <person name="Hernandez R.D."/>
            <person name="Hirani K."/>
            <person name="Kehrer-Sawatzki H."/>
            <person name="Kolb J."/>
            <person name="Patil S."/>
            <person name="Pu L.-L."/>
            <person name="Ren Y."/>
            <person name="Smith D.G."/>
            <person name="Wheeler D.A."/>
            <person name="Schenck I."/>
            <person name="Ball E.V."/>
            <person name="Chen R."/>
            <person name="Cooper D.N."/>
            <person name="Giardine B."/>
            <person name="Hsu F."/>
            <person name="Kent W.J."/>
            <person name="Lesk A."/>
            <person name="Nelson D.L."/>
            <person name="O'brien W.E."/>
            <person name="Pruefer K."/>
            <person name="Stenson P.D."/>
            <person name="Wallace J.C."/>
            <person name="Ke H."/>
            <person name="Liu X.-M."/>
            <person name="Wang P."/>
            <person name="Xiang A.P."/>
            <person name="Yang F."/>
            <person name="Barber G.P."/>
            <person name="Haussler D."/>
            <person name="Karolchik D."/>
            <person name="Kern A.D."/>
            <person name="Kuhn R.M."/>
            <person name="Smith K.E."/>
            <person name="Zwieg A.S."/>
        </authorList>
    </citation>
    <scope>NUCLEOTIDE SEQUENCE [LARGE SCALE GENOMIC DNA]</scope>
    <source>
        <strain evidence="4">17573</strain>
    </source>
</reference>
<proteinExistence type="predicted"/>
<dbReference type="AlphaFoldDB" id="A0A5F7ZRB7"/>
<evidence type="ECO:0000313" key="3">
    <source>
        <dbReference type="Ensembl" id="ENSMMUP00000067180.1"/>
    </source>
</evidence>
<evidence type="ECO:0000313" key="4">
    <source>
        <dbReference type="Proteomes" id="UP000006718"/>
    </source>
</evidence>
<accession>A0A5F7ZRB7</accession>
<sequence>VLEKKCCFLFFCFFLRRSFAFVSQAGVQWHDLASLQPPPGSSDSPALASQVAGITGACYYTQLISVFLVEMGFHHIGQDGLELLTSSNPPASASQSAGITGLSHHTQPETSFLKTSFISNKGKRKPVIN</sequence>
<reference evidence="3" key="3">
    <citation type="submission" date="2025-08" db="UniProtKB">
        <authorList>
            <consortium name="Ensembl"/>
        </authorList>
    </citation>
    <scope>IDENTIFICATION</scope>
    <source>
        <strain evidence="3">17573</strain>
    </source>
</reference>
<dbReference type="PRINTS" id="PR02045">
    <property type="entry name" value="F138DOMAIN"/>
</dbReference>
<dbReference type="Ensembl" id="ENSMMUT00000109932.1">
    <property type="protein sequence ID" value="ENSMMUP00000067180.1"/>
    <property type="gene ID" value="ENSMMUG00000057447.1"/>
</dbReference>
<organism evidence="3 4">
    <name type="scientific">Macaca mulatta</name>
    <name type="common">Rhesus macaque</name>
    <dbReference type="NCBI Taxonomy" id="9544"/>
    <lineage>
        <taxon>Eukaryota</taxon>
        <taxon>Metazoa</taxon>
        <taxon>Chordata</taxon>
        <taxon>Craniata</taxon>
        <taxon>Vertebrata</taxon>
        <taxon>Euteleostomi</taxon>
        <taxon>Mammalia</taxon>
        <taxon>Eutheria</taxon>
        <taxon>Euarchontoglires</taxon>
        <taxon>Primates</taxon>
        <taxon>Haplorrhini</taxon>
        <taxon>Catarrhini</taxon>
        <taxon>Cercopithecidae</taxon>
        <taxon>Cercopithecinae</taxon>
        <taxon>Macaca</taxon>
    </lineage>
</organism>
<dbReference type="Proteomes" id="UP000006718">
    <property type="component" value="Chromosome 16"/>
</dbReference>
<reference evidence="3" key="2">
    <citation type="submission" date="2019-01" db="EMBL/GenBank/DDBJ databases">
        <authorList>
            <person name="Graves T."/>
            <person name="Eichler E.E."/>
            <person name="Wilson R.K."/>
        </authorList>
    </citation>
    <scope>NUCLEOTIDE SEQUENCE [LARGE SCALE GENOMIC DNA]</scope>
    <source>
        <strain evidence="3">17573</strain>
    </source>
</reference>
<keyword evidence="4" id="KW-1185">Reference proteome</keyword>
<feature type="compositionally biased region" description="Low complexity" evidence="1">
    <location>
        <begin position="87"/>
        <end position="97"/>
    </location>
</feature>
<evidence type="ECO:0000256" key="2">
    <source>
        <dbReference type="SAM" id="SignalP"/>
    </source>
</evidence>
<feature type="chain" id="PRO_5023807515" evidence="2">
    <location>
        <begin position="21"/>
        <end position="129"/>
    </location>
</feature>
<name>A0A5F7ZRB7_MACMU</name>
<evidence type="ECO:0000256" key="1">
    <source>
        <dbReference type="SAM" id="MobiDB-lite"/>
    </source>
</evidence>
<dbReference type="VEuPathDB" id="HostDB:ENSMMUG00000057447"/>
<dbReference type="InParanoid" id="A0A5F7ZRB7"/>
<dbReference type="GeneTree" id="ENSGT01120000271815"/>
<dbReference type="PANTHER" id="PTHR12138">
    <property type="entry name" value="PRIMATE-EXPANDED PROTEIN FAMILY"/>
    <property type="match status" value="1"/>
</dbReference>
<dbReference type="PANTHER" id="PTHR12138:SF151">
    <property type="entry name" value="SECRETED PROTEIN"/>
    <property type="match status" value="1"/>
</dbReference>
<protein>
    <submittedName>
        <fullName evidence="3">Uncharacterized protein</fullName>
    </submittedName>
</protein>
<dbReference type="Bgee" id="ENSMMUG00000057447">
    <property type="expression patterns" value="Expressed in intestine and 13 other cell types or tissues"/>
</dbReference>
<feature type="signal peptide" evidence="2">
    <location>
        <begin position="1"/>
        <end position="20"/>
    </location>
</feature>
<reference evidence="3" key="4">
    <citation type="submission" date="2025-09" db="UniProtKB">
        <authorList>
            <consortium name="Ensembl"/>
        </authorList>
    </citation>
    <scope>IDENTIFICATION</scope>
    <source>
        <strain evidence="3">17573</strain>
    </source>
</reference>
<keyword evidence="2" id="KW-0732">Signal</keyword>
<feature type="region of interest" description="Disordered" evidence="1">
    <location>
        <begin position="87"/>
        <end position="107"/>
    </location>
</feature>